<feature type="transmembrane region" description="Helical" evidence="1">
    <location>
        <begin position="7"/>
        <end position="39"/>
    </location>
</feature>
<proteinExistence type="predicted"/>
<protein>
    <submittedName>
        <fullName evidence="2">Lia operon protein LiaI</fullName>
    </submittedName>
</protein>
<evidence type="ECO:0000313" key="2">
    <source>
        <dbReference type="EMBL" id="SKA98532.1"/>
    </source>
</evidence>
<dbReference type="AlphaFoldDB" id="A0A1T4Y9P6"/>
<dbReference type="RefSeq" id="WP_078817579.1">
    <property type="nucleotide sequence ID" value="NZ_FUYJ01000003.1"/>
</dbReference>
<accession>A0A1T4Y9P6</accession>
<organism evidence="2 3">
    <name type="scientific">Sporosarcina newyorkensis</name>
    <dbReference type="NCBI Taxonomy" id="759851"/>
    <lineage>
        <taxon>Bacteria</taxon>
        <taxon>Bacillati</taxon>
        <taxon>Bacillota</taxon>
        <taxon>Bacilli</taxon>
        <taxon>Bacillales</taxon>
        <taxon>Caryophanaceae</taxon>
        <taxon>Sporosarcina</taxon>
    </lineage>
</organism>
<reference evidence="3" key="1">
    <citation type="submission" date="2017-02" db="EMBL/GenBank/DDBJ databases">
        <authorList>
            <person name="Varghese N."/>
            <person name="Submissions S."/>
        </authorList>
    </citation>
    <scope>NUCLEOTIDE SEQUENCE [LARGE SCALE GENOMIC DNA]</scope>
    <source>
        <strain evidence="3">DSM 23966</strain>
    </source>
</reference>
<evidence type="ECO:0000313" key="3">
    <source>
        <dbReference type="Proteomes" id="UP000190042"/>
    </source>
</evidence>
<feature type="transmembrane region" description="Helical" evidence="1">
    <location>
        <begin position="51"/>
        <end position="84"/>
    </location>
</feature>
<name>A0A1T4Y9P6_9BACL</name>
<dbReference type="EMBL" id="FUYJ01000003">
    <property type="protein sequence ID" value="SKA98532.1"/>
    <property type="molecule type" value="Genomic_DNA"/>
</dbReference>
<evidence type="ECO:0000256" key="1">
    <source>
        <dbReference type="SAM" id="Phobius"/>
    </source>
</evidence>
<sequence length="116" mass="13250">MKKFGLVVLGIIAGITLVANLGPMIALAISGVIAFFSFHYWRKSQSTFAKVFWMIVLVCSLISSVSNIPAFIGIIALIGMYYVWRKWNERDKNPDIITESDDPFKNFERQWDELTK</sequence>
<keyword evidence="1" id="KW-0472">Membrane</keyword>
<keyword evidence="1" id="KW-1133">Transmembrane helix</keyword>
<gene>
    <name evidence="2" type="ORF">SAMN04244570_2106</name>
</gene>
<dbReference type="Proteomes" id="UP000190042">
    <property type="component" value="Unassembled WGS sequence"/>
</dbReference>
<keyword evidence="3" id="KW-1185">Reference proteome</keyword>
<keyword evidence="1" id="KW-0812">Transmembrane</keyword>